<evidence type="ECO:0000256" key="3">
    <source>
        <dbReference type="ARBA" id="ARBA00021740"/>
    </source>
</evidence>
<evidence type="ECO:0000313" key="18">
    <source>
        <dbReference type="Proteomes" id="UP000009319"/>
    </source>
</evidence>
<keyword evidence="13" id="KW-0157">Chromophore</keyword>
<evidence type="ECO:0000256" key="13">
    <source>
        <dbReference type="ARBA" id="ARBA00022991"/>
    </source>
</evidence>
<dbReference type="InterPro" id="IPR013656">
    <property type="entry name" value="PAS_4"/>
</dbReference>
<dbReference type="Pfam" id="PF08448">
    <property type="entry name" value="PAS_4"/>
    <property type="match status" value="3"/>
</dbReference>
<evidence type="ECO:0000256" key="14">
    <source>
        <dbReference type="ARBA" id="ARBA00023170"/>
    </source>
</evidence>
<evidence type="ECO:0000256" key="6">
    <source>
        <dbReference type="ARBA" id="ARBA00022606"/>
    </source>
</evidence>
<dbReference type="Gene3D" id="3.30.450.40">
    <property type="match status" value="2"/>
</dbReference>
<dbReference type="eggNOG" id="COG3920">
    <property type="taxonomic scope" value="Bacteria"/>
</dbReference>
<dbReference type="eggNOG" id="COG2203">
    <property type="taxonomic scope" value="Bacteria"/>
</dbReference>
<evidence type="ECO:0000256" key="12">
    <source>
        <dbReference type="ARBA" id="ARBA00022840"/>
    </source>
</evidence>
<comment type="catalytic activity">
    <reaction evidence="1">
        <text>ATP + protein L-histidine = ADP + protein N-phospho-L-histidine.</text>
        <dbReference type="EC" id="2.7.13.3"/>
    </reaction>
</comment>
<proteinExistence type="predicted"/>
<dbReference type="PANTHER" id="PTHR43304:SF1">
    <property type="entry name" value="PAC DOMAIN-CONTAINING PROTEIN"/>
    <property type="match status" value="1"/>
</dbReference>
<dbReference type="HOGENOM" id="CLU_270619_0_0_5"/>
<dbReference type="Pfam" id="PF08447">
    <property type="entry name" value="PAS_3"/>
    <property type="match status" value="2"/>
</dbReference>
<dbReference type="SUPFAM" id="SSF55781">
    <property type="entry name" value="GAF domain-like"/>
    <property type="match status" value="2"/>
</dbReference>
<evidence type="ECO:0000256" key="7">
    <source>
        <dbReference type="ARBA" id="ARBA00022630"/>
    </source>
</evidence>
<dbReference type="STRING" id="1211777.BN77_p10909"/>
<dbReference type="Pfam" id="PF01590">
    <property type="entry name" value="GAF"/>
    <property type="match status" value="1"/>
</dbReference>
<dbReference type="PANTHER" id="PTHR43304">
    <property type="entry name" value="PHYTOCHROME-LIKE PROTEIN CPH1"/>
    <property type="match status" value="1"/>
</dbReference>
<evidence type="ECO:0000259" key="16">
    <source>
        <dbReference type="PROSITE" id="PS50113"/>
    </source>
</evidence>
<keyword evidence="11" id="KW-0418">Kinase</keyword>
<dbReference type="InterPro" id="IPR003018">
    <property type="entry name" value="GAF"/>
</dbReference>
<dbReference type="EMBL" id="CANI01000036">
    <property type="protein sequence ID" value="CCM78256.1"/>
    <property type="molecule type" value="Genomic_DNA"/>
</dbReference>
<dbReference type="SMART" id="SM00091">
    <property type="entry name" value="PAS"/>
    <property type="match status" value="5"/>
</dbReference>
<dbReference type="GO" id="GO:0005524">
    <property type="term" value="F:ATP binding"/>
    <property type="evidence" value="ECO:0007669"/>
    <property type="project" value="UniProtKB-KW"/>
</dbReference>
<feature type="domain" description="PAC" evidence="16">
    <location>
        <begin position="817"/>
        <end position="870"/>
    </location>
</feature>
<dbReference type="Proteomes" id="UP000009319">
    <property type="component" value="Unassembled WGS sequence"/>
</dbReference>
<dbReference type="InterPro" id="IPR001610">
    <property type="entry name" value="PAC"/>
</dbReference>
<protein>
    <recommendedName>
        <fullName evidence="3">Blue-light-activated histidine kinase</fullName>
        <ecNumber evidence="2">2.7.13.3</ecNumber>
    </recommendedName>
</protein>
<dbReference type="GO" id="GO:0004673">
    <property type="term" value="F:protein histidine kinase activity"/>
    <property type="evidence" value="ECO:0007669"/>
    <property type="project" value="UniProtKB-EC"/>
</dbReference>
<dbReference type="InterPro" id="IPR035965">
    <property type="entry name" value="PAS-like_dom_sf"/>
</dbReference>
<evidence type="ECO:0000256" key="1">
    <source>
        <dbReference type="ARBA" id="ARBA00000085"/>
    </source>
</evidence>
<keyword evidence="14" id="KW-0675">Receptor</keyword>
<gene>
    <name evidence="17" type="ORF">BN77_p10909</name>
</gene>
<dbReference type="InterPro" id="IPR000014">
    <property type="entry name" value="PAS"/>
</dbReference>
<keyword evidence="8" id="KW-0288">FMN</keyword>
<evidence type="ECO:0000256" key="10">
    <source>
        <dbReference type="ARBA" id="ARBA00022741"/>
    </source>
</evidence>
<dbReference type="InterPro" id="IPR029016">
    <property type="entry name" value="GAF-like_dom_sf"/>
</dbReference>
<dbReference type="Gene3D" id="3.30.565.10">
    <property type="entry name" value="Histidine kinase-like ATPase, C-terminal domain"/>
    <property type="match status" value="1"/>
</dbReference>
<feature type="domain" description="PAC" evidence="16">
    <location>
        <begin position="509"/>
        <end position="561"/>
    </location>
</feature>
<keyword evidence="5" id="KW-0597">Phosphoprotein</keyword>
<keyword evidence="9" id="KW-0808">Transferase</keyword>
<evidence type="ECO:0000256" key="2">
    <source>
        <dbReference type="ARBA" id="ARBA00012438"/>
    </source>
</evidence>
<dbReference type="PROSITE" id="PS50113">
    <property type="entry name" value="PAC"/>
    <property type="match status" value="3"/>
</dbReference>
<dbReference type="SMART" id="SM00911">
    <property type="entry name" value="HWE_HK"/>
    <property type="match status" value="1"/>
</dbReference>
<dbReference type="NCBIfam" id="TIGR00229">
    <property type="entry name" value="sensory_box"/>
    <property type="match status" value="3"/>
</dbReference>
<keyword evidence="4" id="KW-0600">Photoreceptor protein</keyword>
<evidence type="ECO:0000256" key="11">
    <source>
        <dbReference type="ARBA" id="ARBA00022777"/>
    </source>
</evidence>
<accession>K0PNW6</accession>
<feature type="domain" description="PAC" evidence="16">
    <location>
        <begin position="946"/>
        <end position="997"/>
    </location>
</feature>
<dbReference type="CDD" id="cd00130">
    <property type="entry name" value="PAS"/>
    <property type="match status" value="2"/>
</dbReference>
<evidence type="ECO:0000256" key="9">
    <source>
        <dbReference type="ARBA" id="ARBA00022679"/>
    </source>
</evidence>
<dbReference type="eggNOG" id="COG2202">
    <property type="taxonomic scope" value="Bacteria"/>
</dbReference>
<dbReference type="InterPro" id="IPR000700">
    <property type="entry name" value="PAS-assoc_C"/>
</dbReference>
<dbReference type="SUPFAM" id="SSF55785">
    <property type="entry name" value="PYP-like sensor domain (PAS domain)"/>
    <property type="match status" value="5"/>
</dbReference>
<feature type="domain" description="PAS" evidence="15">
    <location>
        <begin position="740"/>
        <end position="815"/>
    </location>
</feature>
<evidence type="ECO:0000256" key="5">
    <source>
        <dbReference type="ARBA" id="ARBA00022553"/>
    </source>
</evidence>
<evidence type="ECO:0000256" key="4">
    <source>
        <dbReference type="ARBA" id="ARBA00022543"/>
    </source>
</evidence>
<dbReference type="PROSITE" id="PS50112">
    <property type="entry name" value="PAS"/>
    <property type="match status" value="1"/>
</dbReference>
<dbReference type="InterPro" id="IPR013655">
    <property type="entry name" value="PAS_fold_3"/>
</dbReference>
<dbReference type="InterPro" id="IPR036890">
    <property type="entry name" value="HATPase_C_sf"/>
</dbReference>
<dbReference type="Gene3D" id="3.30.450.20">
    <property type="entry name" value="PAS domain"/>
    <property type="match status" value="5"/>
</dbReference>
<evidence type="ECO:0000259" key="15">
    <source>
        <dbReference type="PROSITE" id="PS50112"/>
    </source>
</evidence>
<name>K0PNW6_9HYPH</name>
<evidence type="ECO:0000313" key="17">
    <source>
        <dbReference type="EMBL" id="CCM78256.1"/>
    </source>
</evidence>
<evidence type="ECO:0000256" key="8">
    <source>
        <dbReference type="ARBA" id="ARBA00022643"/>
    </source>
</evidence>
<dbReference type="SMART" id="SM00065">
    <property type="entry name" value="GAF"/>
    <property type="match status" value="2"/>
</dbReference>
<dbReference type="Pfam" id="PF07536">
    <property type="entry name" value="HWE_HK"/>
    <property type="match status" value="1"/>
</dbReference>
<keyword evidence="6" id="KW-0716">Sensory transduction</keyword>
<dbReference type="Gene3D" id="2.10.70.100">
    <property type="match status" value="1"/>
</dbReference>
<dbReference type="InterPro" id="IPR011102">
    <property type="entry name" value="Sig_transdc_His_kinase_HWE"/>
</dbReference>
<sequence length="1202" mass="135648">MKHGSNQHRGSASAPEAQSYLEAIFRTTRQSLIVLTRDLVVERVNRAFLQMFDVGVDETEGVKLYDLGNRQWDIPALRELLERILPDSTEITDYRVDHAFENIGRRTMMLNAFMMRREGSNDRILLSIEDVTEREHALWELEGQKEYADKIVDASRDALLILDWDLRVKSANQTFYETFKVDQENTEGRLVYELGNNQWDIPALRTLLEEVLPDNNAFDDFEVDHEFELIGRKNMVLNARRIDHMQLILLAIEDRTERRQREERQAFLLKLSDTLRSLGDPGAVLTQAMELLLQHLGLIGASFYEVDDDQNKMLRRASVETVSVVWPDILRMSDFAPDISAAYTAGKKYVVSDAETDPRLSEEGRAAIRALAIRSLAGVPLVKDGNLVAVLHALEPREWQDEELRLVEEVMDRTWAAVERARAEATLRESESRLAAAFQSVPAGLAVIDAEGQVVVANDEFRRFLPSGVIPSRDRSRGDRWKAWNEDGEPLPKDNWPNARALRGERVVPGQELLYTDDEGRQFWTDVATAPTMDAAGNVTGCISVISDITERKRVETALRASEASLEVELRQTALLHQLAVRMTREESVSALYEEILSTAIAIAGSDAGTVQAYDPETSSLVLLVTKGIPREMIDYFHHVDADSRTGCGIALATGQRSFVDFDPNDTDRACQMHVEAGLRSAQATPLLSRGGAPIGMLNTHWRSSGHRPSGDQLRFLDLLARQAADLIEQRRAEAALRESEEKLRQFGDASQDVLWIRDAETLAWTYLTPAFEVIYGVSRDQALRGDTFDNWLELILPEDREHTRSMIDFVRSGEPATFEYRIKRQPDGQIRWLRDTDFPIRGHNGKVVSIGGIGQDITSMKASEVLLANSEERLRSAAEIARFALWDWNVQSGDVTWSDEHFRMQGYEVGEVKPSFEAWIARVHPDDREDTQAAIAIARDTRSEYVHEFRTLHPDGSLHWLSARGRFFYDGEHPVRMIGAMLDTTERHEWEERQKLLIAELQHRTRNLLGVVRSMADATARSSADFPDFRARYRDRIAALARVQGLLSRLNEHDRVMFDELITTELTAMGAEPDRVKVEGPKGVRLRSSTVQILAIAIHELATNASKYGALVQPSGQLQVRWTFEPAGASDKPWLHIDWRETGLTLPPADAPSGTGQGRELIEKALPYQLGAKTSYSFEPDGLHCTISIPVSTAVKEAEHA</sequence>
<reference evidence="17 18" key="1">
    <citation type="journal article" date="2013" name="Genome Announc.">
        <title>Draft Genome Sequence of Rhizobium mesoamericanum STM3625, a Nitrogen-Fixing Symbiont of Mimosa pudica Isolated in French Guiana (South America).</title>
        <authorList>
            <person name="Moulin L."/>
            <person name="Mornico D."/>
            <person name="Melkonian R."/>
            <person name="Klonowska A."/>
        </authorList>
    </citation>
    <scope>NUCLEOTIDE SEQUENCE [LARGE SCALE GENOMIC DNA]</scope>
    <source>
        <strain evidence="17 18">STM3625</strain>
    </source>
</reference>
<dbReference type="Pfam" id="PF13185">
    <property type="entry name" value="GAF_2"/>
    <property type="match status" value="1"/>
</dbReference>
<keyword evidence="18" id="KW-1185">Reference proteome</keyword>
<dbReference type="InterPro" id="IPR052162">
    <property type="entry name" value="Sensor_kinase/Photoreceptor"/>
</dbReference>
<keyword evidence="12" id="KW-0067">ATP-binding</keyword>
<dbReference type="GO" id="GO:0009881">
    <property type="term" value="F:photoreceptor activity"/>
    <property type="evidence" value="ECO:0007669"/>
    <property type="project" value="UniProtKB-KW"/>
</dbReference>
<keyword evidence="10" id="KW-0547">Nucleotide-binding</keyword>
<dbReference type="SMART" id="SM00086">
    <property type="entry name" value="PAC"/>
    <property type="match status" value="3"/>
</dbReference>
<keyword evidence="7" id="KW-0285">Flavoprotein</keyword>
<dbReference type="EC" id="2.7.13.3" evidence="2"/>
<dbReference type="AlphaFoldDB" id="K0PNW6"/>
<comment type="caution">
    <text evidence="17">The sequence shown here is derived from an EMBL/GenBank/DDBJ whole genome shotgun (WGS) entry which is preliminary data.</text>
</comment>
<dbReference type="RefSeq" id="WP_007537019.1">
    <property type="nucleotide sequence ID" value="NZ_HF536773.1"/>
</dbReference>
<organism evidence="17 18">
    <name type="scientific">Rhizobium mesoamericanum STM3625</name>
    <dbReference type="NCBI Taxonomy" id="1211777"/>
    <lineage>
        <taxon>Bacteria</taxon>
        <taxon>Pseudomonadati</taxon>
        <taxon>Pseudomonadota</taxon>
        <taxon>Alphaproteobacteria</taxon>
        <taxon>Hyphomicrobiales</taxon>
        <taxon>Rhizobiaceae</taxon>
        <taxon>Rhizobium/Agrobacterium group</taxon>
        <taxon>Rhizobium</taxon>
    </lineage>
</organism>